<dbReference type="SUPFAM" id="SSF56219">
    <property type="entry name" value="DNase I-like"/>
    <property type="match status" value="1"/>
</dbReference>
<sequence length="753" mass="84619">MAATTPSFPTASLSSWTGWVVPRILPSETNNNNDSINAMAEKCQIDPSSLCPGRGRESHPFATNSKAHATCMEDEGPLPPSSQATAQTQTTVQLLDIDEKSELTSLDIYLFPPDNSNNGTNPEEPLHVRMQRSSQEMVNHTLQRMALSINKQLTKRFNRSRKKTKLQKGQQTKSSPLLLQADSGVILQADSIIPMTKRTNQQVWSQAASTPTTVQLQLEDSSTLSLPVEACPPTIISVATFEDFGARVFCHVPLVVQVQSMFASHVVVDWYVGDQLVLQDSATYTPQSADDIGKKISILVTPVRSATSRTSHHTGCGYEQAYQFQHVIEALPENTAINVRRGDLWTDPDRRQRLQDSPAGPIRVVTYNILADQNAYERNTHAKQVPCRPYVSLATLDKARRMPLILHELLSYQADILCLQEVDENIWKRLFRPTLEQMGYQGFFSNKVAKGMSEGCAMLWSLHRFEKIPEEEMKHYGLADLIQETIQSVKSQQQWKSATAIGQVLQEKQHLRNVIENKLGHVVQMALLPLRSNNNDRTQPDRILLANTHLFYHPYGAHIRLMQMYAICQQLERSTDGVVCPMILCGDLNSSLRRAAGYLLIHRQVQSTHTQIREHFNTFHWKDRDDNVATVGAKAVAVGGSVTAMRIENTEKDKDNDDWEDFPTIELPPHFPTFKAGYETEPEFTHYLDSFKGSLDHIFVSQPSQNSPFGLEPFQAAPMPSVELVTEQIGMPSEKFPSDHISLVADLKFTSYS</sequence>
<dbReference type="InterPro" id="IPR036691">
    <property type="entry name" value="Endo/exonu/phosph_ase_sf"/>
</dbReference>
<dbReference type="Pfam" id="PF03372">
    <property type="entry name" value="Exo_endo_phos"/>
    <property type="match status" value="1"/>
</dbReference>
<dbReference type="AlphaFoldDB" id="A0A9N8DYN4"/>
<accession>A0A9N8DYN4</accession>
<keyword evidence="3" id="KW-1185">Reference proteome</keyword>
<proteinExistence type="predicted"/>
<dbReference type="Gene3D" id="3.60.10.10">
    <property type="entry name" value="Endonuclease/exonuclease/phosphatase"/>
    <property type="match status" value="1"/>
</dbReference>
<dbReference type="GO" id="GO:0000175">
    <property type="term" value="F:3'-5'-RNA exonuclease activity"/>
    <property type="evidence" value="ECO:0007669"/>
    <property type="project" value="TreeGrafter"/>
</dbReference>
<protein>
    <submittedName>
        <fullName evidence="2">Transcription complex subunit 6-like</fullName>
    </submittedName>
</protein>
<name>A0A9N8DYN4_9STRA</name>
<evidence type="ECO:0000313" key="2">
    <source>
        <dbReference type="EMBL" id="CAB9511147.1"/>
    </source>
</evidence>
<dbReference type="PANTHER" id="PTHR12121">
    <property type="entry name" value="CARBON CATABOLITE REPRESSOR PROTEIN 4"/>
    <property type="match status" value="1"/>
</dbReference>
<dbReference type="GO" id="GO:0005739">
    <property type="term" value="C:mitochondrion"/>
    <property type="evidence" value="ECO:0007669"/>
    <property type="project" value="TreeGrafter"/>
</dbReference>
<dbReference type="InterPro" id="IPR050410">
    <property type="entry name" value="CCR4/nocturin_mRNA_transcr"/>
</dbReference>
<comment type="caution">
    <text evidence="2">The sequence shown here is derived from an EMBL/GenBank/DDBJ whole genome shotgun (WGS) entry which is preliminary data.</text>
</comment>
<reference evidence="2" key="1">
    <citation type="submission" date="2020-06" db="EMBL/GenBank/DDBJ databases">
        <authorList>
            <consortium name="Plant Systems Biology data submission"/>
        </authorList>
    </citation>
    <scope>NUCLEOTIDE SEQUENCE</scope>
    <source>
        <strain evidence="2">D6</strain>
    </source>
</reference>
<evidence type="ECO:0000259" key="1">
    <source>
        <dbReference type="Pfam" id="PF03372"/>
    </source>
</evidence>
<gene>
    <name evidence="2" type="ORF">SEMRO_470_G149550.1</name>
</gene>
<dbReference type="EMBL" id="CAICTM010000469">
    <property type="protein sequence ID" value="CAB9511147.1"/>
    <property type="molecule type" value="Genomic_DNA"/>
</dbReference>
<feature type="domain" description="Endonuclease/exonuclease/phosphatase" evidence="1">
    <location>
        <begin position="366"/>
        <end position="740"/>
    </location>
</feature>
<organism evidence="2 3">
    <name type="scientific">Seminavis robusta</name>
    <dbReference type="NCBI Taxonomy" id="568900"/>
    <lineage>
        <taxon>Eukaryota</taxon>
        <taxon>Sar</taxon>
        <taxon>Stramenopiles</taxon>
        <taxon>Ochrophyta</taxon>
        <taxon>Bacillariophyta</taxon>
        <taxon>Bacillariophyceae</taxon>
        <taxon>Bacillariophycidae</taxon>
        <taxon>Naviculales</taxon>
        <taxon>Naviculaceae</taxon>
        <taxon>Seminavis</taxon>
    </lineage>
</organism>
<dbReference type="GO" id="GO:0000288">
    <property type="term" value="P:nuclear-transcribed mRNA catabolic process, deadenylation-dependent decay"/>
    <property type="evidence" value="ECO:0007669"/>
    <property type="project" value="TreeGrafter"/>
</dbReference>
<dbReference type="InterPro" id="IPR005135">
    <property type="entry name" value="Endo/exonuclease/phosphatase"/>
</dbReference>
<dbReference type="Proteomes" id="UP001153069">
    <property type="component" value="Unassembled WGS sequence"/>
</dbReference>
<dbReference type="OrthoDB" id="412787at2759"/>
<evidence type="ECO:0000313" key="3">
    <source>
        <dbReference type="Proteomes" id="UP001153069"/>
    </source>
</evidence>
<dbReference type="PANTHER" id="PTHR12121:SF37">
    <property type="entry name" value="2',5'-PHOSPHODIESTERASE 12"/>
    <property type="match status" value="1"/>
</dbReference>